<keyword evidence="10" id="KW-0746">Sphingolipid metabolism</keyword>
<keyword evidence="16" id="KW-1185">Reference proteome</keyword>
<evidence type="ECO:0000256" key="11">
    <source>
        <dbReference type="ARBA" id="ARBA00022989"/>
    </source>
</evidence>
<comment type="pathway">
    <text evidence="2">Lipid metabolism; sphingolipid metabolism.</text>
</comment>
<gene>
    <name evidence="15" type="primary">Acey_s1102.g3606</name>
    <name evidence="15" type="synonym">Acey-T27F6.6</name>
    <name evidence="15" type="ORF">Y032_1102g3606</name>
</gene>
<organism evidence="15 16">
    <name type="scientific">Ancylostoma ceylanicum</name>
    <dbReference type="NCBI Taxonomy" id="53326"/>
    <lineage>
        <taxon>Eukaryota</taxon>
        <taxon>Metazoa</taxon>
        <taxon>Ecdysozoa</taxon>
        <taxon>Nematoda</taxon>
        <taxon>Chromadorea</taxon>
        <taxon>Rhabditida</taxon>
        <taxon>Rhabditina</taxon>
        <taxon>Rhabditomorpha</taxon>
        <taxon>Strongyloidea</taxon>
        <taxon>Ancylostomatidae</taxon>
        <taxon>Ancylostomatinae</taxon>
        <taxon>Ancylostoma</taxon>
    </lineage>
</organism>
<evidence type="ECO:0000256" key="10">
    <source>
        <dbReference type="ARBA" id="ARBA00022919"/>
    </source>
</evidence>
<dbReference type="InterPro" id="IPR038772">
    <property type="entry name" value="Sph/SMPD2-like"/>
</dbReference>
<evidence type="ECO:0000256" key="1">
    <source>
        <dbReference type="ARBA" id="ARBA00004141"/>
    </source>
</evidence>
<dbReference type="Proteomes" id="UP000024635">
    <property type="component" value="Unassembled WGS sequence"/>
</dbReference>
<keyword evidence="9" id="KW-0460">Magnesium</keyword>
<dbReference type="STRING" id="53326.A0A016W6H6"/>
<evidence type="ECO:0000256" key="7">
    <source>
        <dbReference type="ARBA" id="ARBA00022723"/>
    </source>
</evidence>
<dbReference type="PANTHER" id="PTHR16320">
    <property type="entry name" value="SPHINGOMYELINASE FAMILY MEMBER"/>
    <property type="match status" value="1"/>
</dbReference>
<dbReference type="Pfam" id="PF03372">
    <property type="entry name" value="Exo_endo_phos"/>
    <property type="match status" value="1"/>
</dbReference>
<keyword evidence="11" id="KW-1133">Transmembrane helix</keyword>
<name>A0A016W6H6_9BILA</name>
<reference evidence="16" key="1">
    <citation type="journal article" date="2015" name="Nat. Genet.">
        <title>The genome and transcriptome of the zoonotic hookworm Ancylostoma ceylanicum identify infection-specific gene families.</title>
        <authorList>
            <person name="Schwarz E.M."/>
            <person name="Hu Y."/>
            <person name="Antoshechkin I."/>
            <person name="Miller M.M."/>
            <person name="Sternberg P.W."/>
            <person name="Aroian R.V."/>
        </authorList>
    </citation>
    <scope>NUCLEOTIDE SEQUENCE</scope>
    <source>
        <strain evidence="16">HY135</strain>
    </source>
</reference>
<evidence type="ECO:0000256" key="8">
    <source>
        <dbReference type="ARBA" id="ARBA00022801"/>
    </source>
</evidence>
<dbReference type="GO" id="GO:0006665">
    <property type="term" value="P:sphingolipid metabolic process"/>
    <property type="evidence" value="ECO:0007669"/>
    <property type="project" value="UniProtKB-KW"/>
</dbReference>
<evidence type="ECO:0000313" key="15">
    <source>
        <dbReference type="EMBL" id="EYC35245.1"/>
    </source>
</evidence>
<dbReference type="SUPFAM" id="SSF56219">
    <property type="entry name" value="DNase I-like"/>
    <property type="match status" value="1"/>
</dbReference>
<comment type="pathway">
    <text evidence="3">Sphingolipid metabolism.</text>
</comment>
<evidence type="ECO:0000256" key="3">
    <source>
        <dbReference type="ARBA" id="ARBA00004991"/>
    </source>
</evidence>
<dbReference type="OrthoDB" id="387657at2759"/>
<protein>
    <recommendedName>
        <fullName evidence="5">sphingomyelin phosphodiesterase</fullName>
        <ecNumber evidence="5">3.1.4.12</ecNumber>
    </recommendedName>
</protein>
<keyword evidence="6" id="KW-0812">Transmembrane</keyword>
<evidence type="ECO:0000313" key="16">
    <source>
        <dbReference type="Proteomes" id="UP000024635"/>
    </source>
</evidence>
<evidence type="ECO:0000256" key="6">
    <source>
        <dbReference type="ARBA" id="ARBA00022692"/>
    </source>
</evidence>
<comment type="subcellular location">
    <subcellularLocation>
        <location evidence="1">Membrane</location>
        <topology evidence="1">Multi-pass membrane protein</topology>
    </subcellularLocation>
</comment>
<dbReference type="EMBL" id="JARK01000702">
    <property type="protein sequence ID" value="EYC35245.1"/>
    <property type="molecule type" value="Genomic_DNA"/>
</dbReference>
<dbReference type="InterPro" id="IPR036691">
    <property type="entry name" value="Endo/exonu/phosph_ase_sf"/>
</dbReference>
<evidence type="ECO:0000256" key="12">
    <source>
        <dbReference type="ARBA" id="ARBA00023098"/>
    </source>
</evidence>
<evidence type="ECO:0000259" key="14">
    <source>
        <dbReference type="Pfam" id="PF03372"/>
    </source>
</evidence>
<dbReference type="AlphaFoldDB" id="A0A016W6H6"/>
<evidence type="ECO:0000256" key="2">
    <source>
        <dbReference type="ARBA" id="ARBA00004760"/>
    </source>
</evidence>
<evidence type="ECO:0000256" key="5">
    <source>
        <dbReference type="ARBA" id="ARBA00012369"/>
    </source>
</evidence>
<feature type="domain" description="Endonuclease/exonuclease/phosphatase" evidence="14">
    <location>
        <begin position="104"/>
        <end position="362"/>
    </location>
</feature>
<evidence type="ECO:0000256" key="9">
    <source>
        <dbReference type="ARBA" id="ARBA00022842"/>
    </source>
</evidence>
<comment type="caution">
    <text evidence="15">The sequence shown here is derived from an EMBL/GenBank/DDBJ whole genome shotgun (WGS) entry which is preliminary data.</text>
</comment>
<comment type="similarity">
    <text evidence="4">Belongs to the neutral sphingomyelinase family.</text>
</comment>
<dbReference type="GO" id="GO:0016020">
    <property type="term" value="C:membrane"/>
    <property type="evidence" value="ECO:0007669"/>
    <property type="project" value="UniProtKB-SubCell"/>
</dbReference>
<sequence>MCIKVLVFSNGNLFPYYTNPLICESNPIKCCHIYGGSTCPPPRTVILSFCVLVPAFQKNSLFMNPEVIPAENGVAYEDLHRGLPSSAQSGPSTGSSNGMELRVLTLNVWCLPQPWPIGSKDRKFRLKKLAEAILDENLDIVGLQEVWSETDYLDMVDRLSGSFRFNHYFHSGFTGSGVCVFSRHPIVSTLTHRYSLNGFAHHIHRGDWFGGKVISCEEENKVFTSLSNFDKVTIWKIEEAERSSIFMFLANRMGPSTSKSIRICSQLFMPSNYYVVGLVELEVGEIRVNFYTTHLHAEYDRENDLYLPHRTSQSFELSQFIRHTAHGADVVIVTGDLNMEPDDLGFRDESSDTRNASRGAYIFEKLIFEANGPIERWHALFPSSR</sequence>
<dbReference type="GO" id="GO:0046872">
    <property type="term" value="F:metal ion binding"/>
    <property type="evidence" value="ECO:0007669"/>
    <property type="project" value="UniProtKB-KW"/>
</dbReference>
<dbReference type="Gene3D" id="3.60.10.10">
    <property type="entry name" value="Endonuclease/exonuclease/phosphatase"/>
    <property type="match status" value="2"/>
</dbReference>
<dbReference type="GO" id="GO:0004767">
    <property type="term" value="F:sphingomyelin phosphodiesterase activity"/>
    <property type="evidence" value="ECO:0007669"/>
    <property type="project" value="UniProtKB-EC"/>
</dbReference>
<dbReference type="EC" id="3.1.4.12" evidence="5"/>
<accession>A0A016W6H6</accession>
<keyword evidence="7" id="KW-0479">Metal-binding</keyword>
<keyword evidence="8" id="KW-0378">Hydrolase</keyword>
<keyword evidence="12" id="KW-0443">Lipid metabolism</keyword>
<evidence type="ECO:0000256" key="13">
    <source>
        <dbReference type="ARBA" id="ARBA00023136"/>
    </source>
</evidence>
<dbReference type="PANTHER" id="PTHR16320:SF24">
    <property type="entry name" value="PHOSPHODIESTERASE, PUTATIVE-RELATED"/>
    <property type="match status" value="1"/>
</dbReference>
<dbReference type="InterPro" id="IPR005135">
    <property type="entry name" value="Endo/exonuclease/phosphatase"/>
</dbReference>
<evidence type="ECO:0000256" key="4">
    <source>
        <dbReference type="ARBA" id="ARBA00006335"/>
    </source>
</evidence>
<proteinExistence type="inferred from homology"/>
<keyword evidence="13" id="KW-0472">Membrane</keyword>